<dbReference type="PRINTS" id="PR01415">
    <property type="entry name" value="ANKYRIN"/>
</dbReference>
<feature type="repeat" description="ANK" evidence="3">
    <location>
        <begin position="33"/>
        <end position="60"/>
    </location>
</feature>
<dbReference type="Gene3D" id="1.25.40.20">
    <property type="entry name" value="Ankyrin repeat-containing domain"/>
    <property type="match status" value="1"/>
</dbReference>
<dbReference type="InterPro" id="IPR002110">
    <property type="entry name" value="Ankyrin_rpt"/>
</dbReference>
<feature type="repeat" description="ANK" evidence="3">
    <location>
        <begin position="94"/>
        <end position="126"/>
    </location>
</feature>
<name>A0A1E7Q8V4_9GAMM</name>
<feature type="repeat" description="ANK" evidence="3">
    <location>
        <begin position="160"/>
        <end position="197"/>
    </location>
</feature>
<evidence type="ECO:0000313" key="5">
    <source>
        <dbReference type="Proteomes" id="UP000242258"/>
    </source>
</evidence>
<feature type="repeat" description="ANK" evidence="3">
    <location>
        <begin position="61"/>
        <end position="93"/>
    </location>
</feature>
<dbReference type="STRING" id="1628148.BI198_13500"/>
<evidence type="ECO:0000256" key="1">
    <source>
        <dbReference type="ARBA" id="ARBA00022737"/>
    </source>
</evidence>
<proteinExistence type="predicted"/>
<dbReference type="InterPro" id="IPR050776">
    <property type="entry name" value="Ank_Repeat/CDKN_Inhibitor"/>
</dbReference>
<keyword evidence="5" id="KW-1185">Reference proteome</keyword>
<dbReference type="RefSeq" id="WP_070050022.1">
    <property type="nucleotide sequence ID" value="NZ_CBCSDO010000009.1"/>
</dbReference>
<evidence type="ECO:0000313" key="4">
    <source>
        <dbReference type="EMBL" id="OEY70468.1"/>
    </source>
</evidence>
<accession>A0A1E7Q8V4</accession>
<comment type="caution">
    <text evidence="4">The sequence shown here is derived from an EMBL/GenBank/DDBJ whole genome shotgun (WGS) entry which is preliminary data.</text>
</comment>
<dbReference type="PANTHER" id="PTHR24201">
    <property type="entry name" value="ANK_REP_REGION DOMAIN-CONTAINING PROTEIN"/>
    <property type="match status" value="1"/>
</dbReference>
<reference evidence="5" key="1">
    <citation type="submission" date="2016-09" db="EMBL/GenBank/DDBJ databases">
        <authorList>
            <person name="Wan X."/>
            <person name="Hou S."/>
        </authorList>
    </citation>
    <scope>NUCLEOTIDE SEQUENCE [LARGE SCALE GENOMIC DNA]</scope>
    <source>
        <strain evidence="5">KH87</strain>
    </source>
</reference>
<dbReference type="PROSITE" id="PS50297">
    <property type="entry name" value="ANK_REP_REGION"/>
    <property type="match status" value="4"/>
</dbReference>
<dbReference type="PANTHER" id="PTHR24201:SF16">
    <property type="entry name" value="ANKYRIN-1-LIKE-RELATED"/>
    <property type="match status" value="1"/>
</dbReference>
<dbReference type="PROSITE" id="PS50088">
    <property type="entry name" value="ANK_REPEAT"/>
    <property type="match status" value="6"/>
</dbReference>
<organism evidence="4 5">
    <name type="scientific">Rheinheimera salexigens</name>
    <dbReference type="NCBI Taxonomy" id="1628148"/>
    <lineage>
        <taxon>Bacteria</taxon>
        <taxon>Pseudomonadati</taxon>
        <taxon>Pseudomonadota</taxon>
        <taxon>Gammaproteobacteria</taxon>
        <taxon>Chromatiales</taxon>
        <taxon>Chromatiaceae</taxon>
        <taxon>Rheinheimera</taxon>
    </lineage>
</organism>
<dbReference type="EMBL" id="MKEK01000001">
    <property type="protein sequence ID" value="OEY70468.1"/>
    <property type="molecule type" value="Genomic_DNA"/>
</dbReference>
<dbReference type="SMART" id="SM00248">
    <property type="entry name" value="ANK"/>
    <property type="match status" value="6"/>
</dbReference>
<dbReference type="Proteomes" id="UP000242258">
    <property type="component" value="Unassembled WGS sequence"/>
</dbReference>
<dbReference type="AlphaFoldDB" id="A0A1E7Q8V4"/>
<dbReference type="SUPFAM" id="SSF48403">
    <property type="entry name" value="Ankyrin repeat"/>
    <property type="match status" value="1"/>
</dbReference>
<feature type="repeat" description="ANK" evidence="3">
    <location>
        <begin position="198"/>
        <end position="224"/>
    </location>
</feature>
<keyword evidence="2 3" id="KW-0040">ANK repeat</keyword>
<evidence type="ECO:0000256" key="2">
    <source>
        <dbReference type="ARBA" id="ARBA00023043"/>
    </source>
</evidence>
<protein>
    <submittedName>
        <fullName evidence="4">Uncharacterized protein</fullName>
    </submittedName>
</protein>
<dbReference type="InterPro" id="IPR036770">
    <property type="entry name" value="Ankyrin_rpt-contain_sf"/>
</dbReference>
<evidence type="ECO:0000256" key="3">
    <source>
        <dbReference type="PROSITE-ProRule" id="PRU00023"/>
    </source>
</evidence>
<dbReference type="OrthoDB" id="264542at2"/>
<keyword evidence="1" id="KW-0677">Repeat</keyword>
<dbReference type="Pfam" id="PF12796">
    <property type="entry name" value="Ank_2"/>
    <property type="match status" value="2"/>
</dbReference>
<gene>
    <name evidence="4" type="ORF">BI198_13500</name>
</gene>
<feature type="repeat" description="ANK" evidence="3">
    <location>
        <begin position="127"/>
        <end position="159"/>
    </location>
</feature>
<sequence>MWMKRIFIAAILGAALFMSMALLSNVGPMERQLHDAAATGDSRQIAVLLSQGANIDARNALMRTPLMLATRANHIEAAKLLINAGADVNAKDAIQDSPYLYAGARGHLEILQMTLNNGADLASTNRYGGTAIIPAAERGHVETVRTLIQAGTDIDQINYLGWTALLEAIILADGGPRHIAIVQLLLDAGANVNLADKDGITPLQHARQRGYTEMVNILEKAGAK</sequence>